<evidence type="ECO:0000256" key="1">
    <source>
        <dbReference type="ARBA" id="ARBA00022553"/>
    </source>
</evidence>
<dbReference type="CDD" id="cd17535">
    <property type="entry name" value="REC_NarL-like"/>
    <property type="match status" value="1"/>
</dbReference>
<dbReference type="GO" id="GO:0006355">
    <property type="term" value="P:regulation of DNA-templated transcription"/>
    <property type="evidence" value="ECO:0007669"/>
    <property type="project" value="InterPro"/>
</dbReference>
<dbReference type="PROSITE" id="PS50043">
    <property type="entry name" value="HTH_LUXR_2"/>
    <property type="match status" value="1"/>
</dbReference>
<dbReference type="Proteomes" id="UP000297654">
    <property type="component" value="Unassembled WGS sequence"/>
</dbReference>
<dbReference type="Pfam" id="PF00072">
    <property type="entry name" value="Response_reg"/>
    <property type="match status" value="1"/>
</dbReference>
<evidence type="ECO:0000256" key="3">
    <source>
        <dbReference type="ARBA" id="ARBA00023125"/>
    </source>
</evidence>
<keyword evidence="1" id="KW-0597">Phosphoprotein</keyword>
<accession>A0A1H8MCM2</accession>
<keyword evidence="2" id="KW-0805">Transcription regulation</keyword>
<dbReference type="InterPro" id="IPR058245">
    <property type="entry name" value="NreC/VraR/RcsB-like_REC"/>
</dbReference>
<dbReference type="InterPro" id="IPR016032">
    <property type="entry name" value="Sig_transdc_resp-reg_C-effctor"/>
</dbReference>
<dbReference type="Gene3D" id="3.40.50.2300">
    <property type="match status" value="1"/>
</dbReference>
<dbReference type="PROSITE" id="PS50110">
    <property type="entry name" value="RESPONSE_REGULATORY"/>
    <property type="match status" value="1"/>
</dbReference>
<dbReference type="RefSeq" id="WP_092112997.1">
    <property type="nucleotide sequence ID" value="NZ_FOCN01000043.1"/>
</dbReference>
<dbReference type="InterPro" id="IPR039420">
    <property type="entry name" value="WalR-like"/>
</dbReference>
<evidence type="ECO:0000313" key="5">
    <source>
        <dbReference type="EMBL" id="TFB82528.1"/>
    </source>
</evidence>
<gene>
    <name evidence="5" type="ORF">E3O10_17255</name>
</gene>
<evidence type="ECO:0000313" key="6">
    <source>
        <dbReference type="Proteomes" id="UP000297654"/>
    </source>
</evidence>
<dbReference type="EMBL" id="SOFF01000057">
    <property type="protein sequence ID" value="TFB82528.1"/>
    <property type="molecule type" value="Genomic_DNA"/>
</dbReference>
<name>A0A1H8MCM2_9MICO</name>
<dbReference type="InterPro" id="IPR001789">
    <property type="entry name" value="Sig_transdc_resp-reg_receiver"/>
</dbReference>
<dbReference type="GO" id="GO:0000160">
    <property type="term" value="P:phosphorelay signal transduction system"/>
    <property type="evidence" value="ECO:0007669"/>
    <property type="project" value="InterPro"/>
</dbReference>
<keyword evidence="4" id="KW-0804">Transcription</keyword>
<dbReference type="SMART" id="SM00448">
    <property type="entry name" value="REC"/>
    <property type="match status" value="1"/>
</dbReference>
<dbReference type="GO" id="GO:0003677">
    <property type="term" value="F:DNA binding"/>
    <property type="evidence" value="ECO:0007669"/>
    <property type="project" value="UniProtKB-KW"/>
</dbReference>
<dbReference type="STRING" id="1424661.SAMN05216281_1439"/>
<organism evidence="5 6">
    <name type="scientific">Cryobacterium luteum</name>
    <dbReference type="NCBI Taxonomy" id="1424661"/>
    <lineage>
        <taxon>Bacteria</taxon>
        <taxon>Bacillati</taxon>
        <taxon>Actinomycetota</taxon>
        <taxon>Actinomycetes</taxon>
        <taxon>Micrococcales</taxon>
        <taxon>Microbacteriaceae</taxon>
        <taxon>Cryobacterium</taxon>
    </lineage>
</organism>
<dbReference type="SMART" id="SM00421">
    <property type="entry name" value="HTH_LUXR"/>
    <property type="match status" value="1"/>
</dbReference>
<sequence>MTIRVGLADDQPLFTAGLAMMIDGQPDMCVDWQAIDGADAIRQHRHDPVDVLLLDIQMPGMDGLTATRQLMADRAPGKIIMLTTFDTDQYVLAAVEAGASGFLLKNTPPDQLLSAIRTVHQGDAVISPSPTRRLLANFQAPPDHAGTLVDVNQPDLLSIHTLTRRENEILTLIATGLTNQEICDRLWLSMPTIKTHISNLLAKTHSRDRVHLVLFALRTGAIGLEDTLKP</sequence>
<reference evidence="5 6" key="1">
    <citation type="submission" date="2019-03" db="EMBL/GenBank/DDBJ databases">
        <title>Genomics of glacier-inhabiting Cryobacterium strains.</title>
        <authorList>
            <person name="Liu Q."/>
            <person name="Xin Y.-H."/>
        </authorList>
    </citation>
    <scope>NUCLEOTIDE SEQUENCE [LARGE SCALE GENOMIC DNA]</scope>
    <source>
        <strain evidence="5 6">Hh15</strain>
    </source>
</reference>
<keyword evidence="6" id="KW-1185">Reference proteome</keyword>
<dbReference type="PRINTS" id="PR00038">
    <property type="entry name" value="HTHLUXR"/>
</dbReference>
<proteinExistence type="predicted"/>
<comment type="caution">
    <text evidence="5">The sequence shown here is derived from an EMBL/GenBank/DDBJ whole genome shotgun (WGS) entry which is preliminary data.</text>
</comment>
<keyword evidence="3" id="KW-0238">DNA-binding</keyword>
<dbReference type="InterPro" id="IPR000792">
    <property type="entry name" value="Tscrpt_reg_LuxR_C"/>
</dbReference>
<dbReference type="AlphaFoldDB" id="A0A1H8MCM2"/>
<dbReference type="CDD" id="cd06170">
    <property type="entry name" value="LuxR_C_like"/>
    <property type="match status" value="1"/>
</dbReference>
<dbReference type="PANTHER" id="PTHR43214:SF24">
    <property type="entry name" value="TRANSCRIPTIONAL REGULATORY PROTEIN NARL-RELATED"/>
    <property type="match status" value="1"/>
</dbReference>
<dbReference type="SUPFAM" id="SSF52172">
    <property type="entry name" value="CheY-like"/>
    <property type="match status" value="1"/>
</dbReference>
<dbReference type="SUPFAM" id="SSF46894">
    <property type="entry name" value="C-terminal effector domain of the bipartite response regulators"/>
    <property type="match status" value="1"/>
</dbReference>
<protein>
    <submittedName>
        <fullName evidence="5">Response regulator transcription factor</fullName>
    </submittedName>
</protein>
<dbReference type="Pfam" id="PF00196">
    <property type="entry name" value="GerE"/>
    <property type="match status" value="1"/>
</dbReference>
<dbReference type="InterPro" id="IPR011006">
    <property type="entry name" value="CheY-like_superfamily"/>
</dbReference>
<dbReference type="PANTHER" id="PTHR43214">
    <property type="entry name" value="TWO-COMPONENT RESPONSE REGULATOR"/>
    <property type="match status" value="1"/>
</dbReference>
<dbReference type="OrthoDB" id="9808843at2"/>
<evidence type="ECO:0000256" key="2">
    <source>
        <dbReference type="ARBA" id="ARBA00023015"/>
    </source>
</evidence>
<evidence type="ECO:0000256" key="4">
    <source>
        <dbReference type="ARBA" id="ARBA00023163"/>
    </source>
</evidence>